<name>A0ABY1FI12_9GAMM</name>
<accession>A0ABY1FI12</accession>
<dbReference type="Proteomes" id="UP000199211">
    <property type="component" value="Unassembled WGS sequence"/>
</dbReference>
<gene>
    <name evidence="1" type="ORF">SAMN04487868_101285</name>
</gene>
<evidence type="ECO:0000313" key="1">
    <source>
        <dbReference type="EMBL" id="SFL39957.1"/>
    </source>
</evidence>
<reference evidence="1 2" key="1">
    <citation type="submission" date="2016-10" db="EMBL/GenBank/DDBJ databases">
        <authorList>
            <person name="Varghese N."/>
            <person name="Submissions S."/>
        </authorList>
    </citation>
    <scope>NUCLEOTIDE SEQUENCE [LARGE SCALE GENOMIC DNA]</scope>
    <source>
        <strain evidence="1 2">DSM 26291</strain>
    </source>
</reference>
<keyword evidence="2" id="KW-1185">Reference proteome</keyword>
<comment type="caution">
    <text evidence="1">The sequence shown here is derived from an EMBL/GenBank/DDBJ whole genome shotgun (WGS) entry which is preliminary data.</text>
</comment>
<dbReference type="EMBL" id="FOTV01000001">
    <property type="protein sequence ID" value="SFL39957.1"/>
    <property type="molecule type" value="Genomic_DNA"/>
</dbReference>
<proteinExistence type="predicted"/>
<protein>
    <submittedName>
        <fullName evidence="1">Uncharacterized protein</fullName>
    </submittedName>
</protein>
<sequence>MGWGSLFCQKKVSEQSEFFFQRKGTPTPWPGTIQAGYEPAPRRNQFRGITRSRTNTIRIAASVSTGQEPDCM</sequence>
<evidence type="ECO:0000313" key="2">
    <source>
        <dbReference type="Proteomes" id="UP000199211"/>
    </source>
</evidence>
<organism evidence="1 2">
    <name type="scientific">Marinobacter salarius</name>
    <dbReference type="NCBI Taxonomy" id="1420917"/>
    <lineage>
        <taxon>Bacteria</taxon>
        <taxon>Pseudomonadati</taxon>
        <taxon>Pseudomonadota</taxon>
        <taxon>Gammaproteobacteria</taxon>
        <taxon>Pseudomonadales</taxon>
        <taxon>Marinobacteraceae</taxon>
        <taxon>Marinobacter</taxon>
    </lineage>
</organism>